<evidence type="ECO:0000313" key="2">
    <source>
        <dbReference type="EMBL" id="GAA3162611.1"/>
    </source>
</evidence>
<dbReference type="InterPro" id="IPR049492">
    <property type="entry name" value="BD-FAE-like_dom"/>
</dbReference>
<evidence type="ECO:0000313" key="3">
    <source>
        <dbReference type="Proteomes" id="UP001499924"/>
    </source>
</evidence>
<feature type="domain" description="BD-FAE-like" evidence="1">
    <location>
        <begin position="42"/>
        <end position="214"/>
    </location>
</feature>
<dbReference type="InterPro" id="IPR029058">
    <property type="entry name" value="AB_hydrolase_fold"/>
</dbReference>
<name>A0ABP6NZN8_9ACTN</name>
<dbReference type="Gene3D" id="3.40.50.1820">
    <property type="entry name" value="alpha/beta hydrolase"/>
    <property type="match status" value="1"/>
</dbReference>
<accession>A0ABP6NZN8</accession>
<dbReference type="RefSeq" id="WP_344687878.1">
    <property type="nucleotide sequence ID" value="NZ_BAAAVV010000002.1"/>
</dbReference>
<dbReference type="Pfam" id="PF20434">
    <property type="entry name" value="BD-FAE"/>
    <property type="match status" value="1"/>
</dbReference>
<comment type="caution">
    <text evidence="2">The sequence shown here is derived from an EMBL/GenBank/DDBJ whole genome shotgun (WGS) entry which is preliminary data.</text>
</comment>
<dbReference type="SUPFAM" id="SSF53474">
    <property type="entry name" value="alpha/beta-Hydrolases"/>
    <property type="match status" value="1"/>
</dbReference>
<sequence>MRDPAGPALAAWLDDLHAWDAARGGDGPATIAYGDHPEQVADLWLPDGVAAPPVVVSLHGGYFAAAFGRDLHDPMARELARRGFAVWNVEYRRTGTGGLRETTGDVWAAVDALPEVGAGPVAVVGHSAGGFLAEWLASHPRVGLVVPLAGALDLAAVVRAGWDSGAVSAWLGAGPDDDPALYAAADLRRRLPGSADRVLVHGTADTRVGVELSRAYAALTGAELVELPDEGHFGFLDPREPAFETVVAVLDRWRGSGPG</sequence>
<gene>
    <name evidence="2" type="ORF">GCM10010531_13090</name>
</gene>
<keyword evidence="3" id="KW-1185">Reference proteome</keyword>
<dbReference type="EMBL" id="BAAAVV010000002">
    <property type="protein sequence ID" value="GAA3162611.1"/>
    <property type="molecule type" value="Genomic_DNA"/>
</dbReference>
<reference evidence="3" key="1">
    <citation type="journal article" date="2019" name="Int. J. Syst. Evol. Microbiol.">
        <title>The Global Catalogue of Microorganisms (GCM) 10K type strain sequencing project: providing services to taxonomists for standard genome sequencing and annotation.</title>
        <authorList>
            <consortium name="The Broad Institute Genomics Platform"/>
            <consortium name="The Broad Institute Genome Sequencing Center for Infectious Disease"/>
            <person name="Wu L."/>
            <person name="Ma J."/>
        </authorList>
    </citation>
    <scope>NUCLEOTIDE SEQUENCE [LARGE SCALE GENOMIC DNA]</scope>
    <source>
        <strain evidence="3">JCM 15614</strain>
    </source>
</reference>
<evidence type="ECO:0000259" key="1">
    <source>
        <dbReference type="Pfam" id="PF20434"/>
    </source>
</evidence>
<dbReference type="Proteomes" id="UP001499924">
    <property type="component" value="Unassembled WGS sequence"/>
</dbReference>
<organism evidence="2 3">
    <name type="scientific">Blastococcus jejuensis</name>
    <dbReference type="NCBI Taxonomy" id="351224"/>
    <lineage>
        <taxon>Bacteria</taxon>
        <taxon>Bacillati</taxon>
        <taxon>Actinomycetota</taxon>
        <taxon>Actinomycetes</taxon>
        <taxon>Geodermatophilales</taxon>
        <taxon>Geodermatophilaceae</taxon>
        <taxon>Blastococcus</taxon>
    </lineage>
</organism>
<proteinExistence type="predicted"/>
<protein>
    <recommendedName>
        <fullName evidence="1">BD-FAE-like domain-containing protein</fullName>
    </recommendedName>
</protein>